<evidence type="ECO:0000256" key="1">
    <source>
        <dbReference type="SAM" id="SignalP"/>
    </source>
</evidence>
<evidence type="ECO:0008006" key="4">
    <source>
        <dbReference type="Google" id="ProtNLM"/>
    </source>
</evidence>
<proteinExistence type="predicted"/>
<organism evidence="2 3">
    <name type="scientific">Chryseobacterium indoltheticum</name>
    <dbReference type="NCBI Taxonomy" id="254"/>
    <lineage>
        <taxon>Bacteria</taxon>
        <taxon>Pseudomonadati</taxon>
        <taxon>Bacteroidota</taxon>
        <taxon>Flavobacteriia</taxon>
        <taxon>Flavobacteriales</taxon>
        <taxon>Weeksellaceae</taxon>
        <taxon>Chryseobacterium group</taxon>
        <taxon>Chryseobacterium</taxon>
    </lineage>
</organism>
<dbReference type="RefSeq" id="WP_123886175.1">
    <property type="nucleotide sequence ID" value="NZ_CP033928.1"/>
</dbReference>
<dbReference type="AlphaFoldDB" id="A0A3G6N1P9"/>
<name>A0A3G6N1P9_9FLAO</name>
<keyword evidence="1" id="KW-0732">Signal</keyword>
<dbReference type="Proteomes" id="UP000269076">
    <property type="component" value="Chromosome"/>
</dbReference>
<gene>
    <name evidence="2" type="ORF">EG340_10240</name>
</gene>
<feature type="chain" id="PRO_5018048379" description="Neuromedin U" evidence="1">
    <location>
        <begin position="20"/>
        <end position="262"/>
    </location>
</feature>
<evidence type="ECO:0000313" key="2">
    <source>
        <dbReference type="EMBL" id="AZA61397.1"/>
    </source>
</evidence>
<sequence>MKKIILFVGGILAVGLLHAQDKAASDAQANNPLANSIALNFQNNYVPKLTNAPYEAYLNTTWIRYAQPFVKGKLLLRVSVPFSTVAVPNVATGIVNTENGLGDMNAFLSYNFVSKPTATMGVGPMVTAPTAAENLLGSGKWQGGVAFVAFIAKSPVFQFGGLATWQASFAGDKNRPSTNFAAIQPFYFWQLGKGTYLRGAPTWVFNFKDDSYSIPLGLGIGQVLKMEKTVFNLFVEPQYTMLHKGTQPQFQVFMGINLQFPN</sequence>
<dbReference type="EMBL" id="CP033928">
    <property type="protein sequence ID" value="AZA61397.1"/>
    <property type="molecule type" value="Genomic_DNA"/>
</dbReference>
<accession>A0A3G6N1P9</accession>
<reference evidence="2 3" key="1">
    <citation type="submission" date="2018-11" db="EMBL/GenBank/DDBJ databases">
        <title>Proposal to divide the Flavobacteriaceae and reorganize its genera based on Amino Acid Identity values calculated from whole genome sequences.</title>
        <authorList>
            <person name="Nicholson A.C."/>
            <person name="Gulvik C.A."/>
            <person name="Whitney A.M."/>
            <person name="Humrighouse B.W."/>
            <person name="Bell M."/>
            <person name="Holmes B."/>
            <person name="Steigerwalt A."/>
            <person name="Villarma A."/>
            <person name="Sheth M."/>
            <person name="Batra D."/>
            <person name="Pryor J."/>
            <person name="Bernardet J.-F."/>
            <person name="Hugo C."/>
            <person name="Kampfer P."/>
            <person name="Newman J."/>
            <person name="Mcquiston J.R."/>
        </authorList>
    </citation>
    <scope>NUCLEOTIDE SEQUENCE [LARGE SCALE GENOMIC DNA]</scope>
    <source>
        <strain evidence="2 3">G0211</strain>
    </source>
</reference>
<evidence type="ECO:0000313" key="3">
    <source>
        <dbReference type="Proteomes" id="UP000269076"/>
    </source>
</evidence>
<feature type="signal peptide" evidence="1">
    <location>
        <begin position="1"/>
        <end position="19"/>
    </location>
</feature>
<protein>
    <recommendedName>
        <fullName evidence="4">Neuromedin U</fullName>
    </recommendedName>
</protein>